<dbReference type="GO" id="GO:0006565">
    <property type="term" value="P:L-serine catabolic process"/>
    <property type="evidence" value="ECO:0007669"/>
    <property type="project" value="TreeGrafter"/>
</dbReference>
<dbReference type="InterPro" id="IPR001926">
    <property type="entry name" value="TrpB-like_PALP"/>
</dbReference>
<evidence type="ECO:0000256" key="3">
    <source>
        <dbReference type="ARBA" id="ARBA00022898"/>
    </source>
</evidence>
<dbReference type="NCBIfam" id="NF005600">
    <property type="entry name" value="PRK07334.1"/>
    <property type="match status" value="1"/>
</dbReference>
<organism evidence="8 9">
    <name type="scientific">Commensalibacter intestini</name>
    <dbReference type="NCBI Taxonomy" id="479936"/>
    <lineage>
        <taxon>Bacteria</taxon>
        <taxon>Pseudomonadati</taxon>
        <taxon>Pseudomonadota</taxon>
        <taxon>Alphaproteobacteria</taxon>
        <taxon>Acetobacterales</taxon>
        <taxon>Acetobacteraceae</taxon>
    </lineage>
</organism>
<dbReference type="FunFam" id="3.40.50.1100:FF:000005">
    <property type="entry name" value="Threonine dehydratase catabolic"/>
    <property type="match status" value="1"/>
</dbReference>
<protein>
    <recommendedName>
        <fullName evidence="6">L-threonine dehydratase catabolic TdcB</fullName>
        <ecNumber evidence="6">4.3.1.17</ecNumber>
        <ecNumber evidence="6">4.3.1.19</ecNumber>
    </recommendedName>
    <alternativeName>
        <fullName evidence="6">L-serine dehydratase</fullName>
    </alternativeName>
    <alternativeName>
        <fullName evidence="6">Threonine deaminase</fullName>
    </alternativeName>
</protein>
<comment type="cofactor">
    <cofactor evidence="1 6">
        <name>pyridoxal 5'-phosphate</name>
        <dbReference type="ChEBI" id="CHEBI:597326"/>
    </cofactor>
</comment>
<dbReference type="AlphaFoldDB" id="A0A251ZUI1"/>
<dbReference type="InterPro" id="IPR005789">
    <property type="entry name" value="Thr_deHydtase_catblc"/>
</dbReference>
<comment type="subunit">
    <text evidence="6">In the native structure, TdcB is in a dimeric form, whereas in the TdcB-AMP complex, it exists in a tetrameric form (dimer of dimers).</text>
</comment>
<dbReference type="EC" id="4.3.1.19" evidence="6"/>
<dbReference type="InterPro" id="IPR036052">
    <property type="entry name" value="TrpB-like_PALP_sf"/>
</dbReference>
<dbReference type="PANTHER" id="PTHR48078">
    <property type="entry name" value="THREONINE DEHYDRATASE, MITOCHONDRIAL-RELATED"/>
    <property type="match status" value="1"/>
</dbReference>
<gene>
    <name evidence="8" type="ORF">HK18_09825</name>
</gene>
<dbReference type="CDD" id="cd04886">
    <property type="entry name" value="ACT_ThrD-II-like"/>
    <property type="match status" value="1"/>
</dbReference>
<feature type="domain" description="Tryptophan synthase beta chain-like PALP" evidence="7">
    <location>
        <begin position="17"/>
        <end position="302"/>
    </location>
</feature>
<comment type="function">
    <text evidence="6">Catalyzes the anaerobic formation of alpha-ketobutyrate and ammonia from threonine in a two-step reaction. The first step involved a dehydration of threonine and a production of enamine intermediates (aminocrotonate), which tautomerizes to its imine form (iminobutyrate). Both intermediates are unstable and short-lived. The second step is the nonenzymatic hydrolysis of the enamine/imine intermediates to form 2-ketobutyrate and free ammonia. In the low water environment of the cell, the second step is accelerated by RidA.</text>
</comment>
<comment type="similarity">
    <text evidence="2 6">Belongs to the serine/threonine dehydratase family.</text>
</comment>
<evidence type="ECO:0000256" key="6">
    <source>
        <dbReference type="RuleBase" id="RU363083"/>
    </source>
</evidence>
<dbReference type="SUPFAM" id="SSF53686">
    <property type="entry name" value="Tryptophan synthase beta subunit-like PLP-dependent enzymes"/>
    <property type="match status" value="1"/>
</dbReference>
<dbReference type="GO" id="GO:0003941">
    <property type="term" value="F:L-serine ammonia-lyase activity"/>
    <property type="evidence" value="ECO:0007669"/>
    <property type="project" value="UniProtKB-EC"/>
</dbReference>
<evidence type="ECO:0000313" key="9">
    <source>
        <dbReference type="Proteomes" id="UP000194946"/>
    </source>
</evidence>
<dbReference type="GO" id="GO:0000166">
    <property type="term" value="F:nucleotide binding"/>
    <property type="evidence" value="ECO:0007669"/>
    <property type="project" value="UniProtKB-KW"/>
</dbReference>
<sequence>MLSIDDIYAAAERIKGRVTRTPTITCQSLSKRVNANVTLKLENLQSVGSFKERGAANRLAMLTEDEKKRGVITVSAGNHAQGVARHAQLLGIDAIIVMPKFTPVSKVNRTAAWGAKIILEGEDFTQASLFADDLAAKDGRVFVHPYDDLAVMAGQGTAALEIFEDAPGDLDYLLVPVGGGGLISGFAVAAAALRPYTKIIGVQSEQFFSYSIAQNQDLPVLGGATIAEGTAVRQLGHHTSEVIKKYVHDIISVPEQAIEDAITLTAEHAKQVTEGSGANALAAILTYPERFKNKNIAFPISGANIDTRILANTLLRTLLREGRLLRLRFFIPDRPGLLADISHIIGTEMNGNIIEVSHQRLFTTSSVQSAVLEIMIEARSAEHSQEILNCLQEKYKVERI</sequence>
<proteinExistence type="inferred from homology"/>
<evidence type="ECO:0000259" key="7">
    <source>
        <dbReference type="Pfam" id="PF00291"/>
    </source>
</evidence>
<dbReference type="GO" id="GO:0004794">
    <property type="term" value="F:threonine deaminase activity"/>
    <property type="evidence" value="ECO:0007669"/>
    <property type="project" value="UniProtKB-EC"/>
</dbReference>
<evidence type="ECO:0000256" key="4">
    <source>
        <dbReference type="ARBA" id="ARBA00023239"/>
    </source>
</evidence>
<dbReference type="GO" id="GO:0009097">
    <property type="term" value="P:isoleucine biosynthetic process"/>
    <property type="evidence" value="ECO:0007669"/>
    <property type="project" value="TreeGrafter"/>
</dbReference>
<dbReference type="Pfam" id="PF00291">
    <property type="entry name" value="PALP"/>
    <property type="match status" value="1"/>
</dbReference>
<keyword evidence="6" id="KW-0547">Nucleotide-binding</keyword>
<reference evidence="9" key="1">
    <citation type="submission" date="2014-06" db="EMBL/GenBank/DDBJ databases">
        <authorList>
            <person name="Winans N.J."/>
            <person name="Newell P.D."/>
            <person name="Douglas A.E."/>
        </authorList>
    </citation>
    <scope>NUCLEOTIDE SEQUENCE [LARGE SCALE GENOMIC DNA]</scope>
    <source>
        <strain evidence="9">DmL_052</strain>
    </source>
</reference>
<comment type="catalytic activity">
    <reaction evidence="6">
        <text>L-threonine = 2-oxobutanoate + NH4(+)</text>
        <dbReference type="Rhea" id="RHEA:22108"/>
        <dbReference type="ChEBI" id="CHEBI:16763"/>
        <dbReference type="ChEBI" id="CHEBI:28938"/>
        <dbReference type="ChEBI" id="CHEBI:57926"/>
        <dbReference type="EC" id="4.3.1.19"/>
    </reaction>
</comment>
<dbReference type="EMBL" id="JOPB01000007">
    <property type="protein sequence ID" value="OUI78324.1"/>
    <property type="molecule type" value="Genomic_DNA"/>
</dbReference>
<evidence type="ECO:0000256" key="2">
    <source>
        <dbReference type="ARBA" id="ARBA00010869"/>
    </source>
</evidence>
<dbReference type="Gene3D" id="3.40.50.1100">
    <property type="match status" value="2"/>
</dbReference>
<keyword evidence="9" id="KW-1185">Reference proteome</keyword>
<keyword evidence="4 6" id="KW-0456">Lyase</keyword>
<evidence type="ECO:0000313" key="8">
    <source>
        <dbReference type="EMBL" id="OUI78324.1"/>
    </source>
</evidence>
<evidence type="ECO:0000256" key="1">
    <source>
        <dbReference type="ARBA" id="ARBA00001933"/>
    </source>
</evidence>
<dbReference type="EC" id="4.3.1.17" evidence="6"/>
<dbReference type="Proteomes" id="UP000194946">
    <property type="component" value="Unassembled WGS sequence"/>
</dbReference>
<dbReference type="RefSeq" id="WP_086632378.1">
    <property type="nucleotide sequence ID" value="NZ_JOPB01000007.1"/>
</dbReference>
<keyword evidence="3 6" id="KW-0663">Pyridoxal phosphate</keyword>
<comment type="pathway">
    <text evidence="6">Amino-acid degradation; L-threonine degradation via propanoate pathway; propanoate from L-threonine: step 1/4.</text>
</comment>
<comment type="caution">
    <text evidence="8">The sequence shown here is derived from an EMBL/GenBank/DDBJ whole genome shotgun (WGS) entry which is preliminary data.</text>
</comment>
<dbReference type="InterPro" id="IPR050147">
    <property type="entry name" value="Ser/Thr_Dehydratase"/>
</dbReference>
<dbReference type="CDD" id="cd01562">
    <property type="entry name" value="Thr-dehyd"/>
    <property type="match status" value="1"/>
</dbReference>
<name>A0A251ZUI1_9PROT</name>
<dbReference type="NCBIfam" id="TIGR01127">
    <property type="entry name" value="ilvA_1Cterm"/>
    <property type="match status" value="1"/>
</dbReference>
<comment type="catalytic activity">
    <reaction evidence="5 6">
        <text>L-serine = pyruvate + NH4(+)</text>
        <dbReference type="Rhea" id="RHEA:19169"/>
        <dbReference type="ChEBI" id="CHEBI:15361"/>
        <dbReference type="ChEBI" id="CHEBI:28938"/>
        <dbReference type="ChEBI" id="CHEBI:33384"/>
        <dbReference type="EC" id="4.3.1.17"/>
    </reaction>
</comment>
<comment type="function">
    <text evidence="6">TdcB also dehydrates serine to yield pyruvate via analogous enamine/imine intermediates.</text>
</comment>
<dbReference type="UniPathway" id="UPA00052">
    <property type="reaction ID" value="UER00507"/>
</dbReference>
<dbReference type="GO" id="GO:0070689">
    <property type="term" value="P:L-threonine catabolic process to propionate"/>
    <property type="evidence" value="ECO:0007669"/>
    <property type="project" value="UniProtKB-UniPathway"/>
</dbReference>
<dbReference type="SUPFAM" id="SSF55021">
    <property type="entry name" value="ACT-like"/>
    <property type="match status" value="1"/>
</dbReference>
<dbReference type="Gene3D" id="3.30.70.260">
    <property type="match status" value="1"/>
</dbReference>
<dbReference type="InterPro" id="IPR045865">
    <property type="entry name" value="ACT-like_dom_sf"/>
</dbReference>
<dbReference type="PANTHER" id="PTHR48078:SF6">
    <property type="entry name" value="L-THREONINE DEHYDRATASE CATABOLIC TDCB"/>
    <property type="match status" value="1"/>
</dbReference>
<dbReference type="InterPro" id="IPR044561">
    <property type="entry name" value="ACT_ThrD-II-like"/>
</dbReference>
<evidence type="ECO:0000256" key="5">
    <source>
        <dbReference type="ARBA" id="ARBA00049406"/>
    </source>
</evidence>
<accession>A0A251ZUI1</accession>